<accession>A0A8J3D742</accession>
<dbReference type="Proteomes" id="UP000598271">
    <property type="component" value="Unassembled WGS sequence"/>
</dbReference>
<dbReference type="PANTHER" id="PTHR42878:SF15">
    <property type="entry name" value="BACTERIOPHYTOCHROME"/>
    <property type="match status" value="1"/>
</dbReference>
<dbReference type="GO" id="GO:0007234">
    <property type="term" value="P:osmosensory signaling via phosphorelay pathway"/>
    <property type="evidence" value="ECO:0007669"/>
    <property type="project" value="TreeGrafter"/>
</dbReference>
<evidence type="ECO:0000256" key="1">
    <source>
        <dbReference type="ARBA" id="ARBA00000085"/>
    </source>
</evidence>
<reference evidence="10 11" key="1">
    <citation type="journal article" date="2014" name="Int. J. Syst. Evol. Microbiol.">
        <title>Complete genome sequence of Corynebacterium casei LMG S-19264T (=DSM 44701T), isolated from a smear-ripened cheese.</title>
        <authorList>
            <consortium name="US DOE Joint Genome Institute (JGI-PGF)"/>
            <person name="Walter F."/>
            <person name="Albersmeier A."/>
            <person name="Kalinowski J."/>
            <person name="Ruckert C."/>
        </authorList>
    </citation>
    <scope>NUCLEOTIDE SEQUENCE [LARGE SCALE GENOMIC DNA]</scope>
    <source>
        <strain evidence="10 11">KCTC 12866</strain>
    </source>
</reference>
<proteinExistence type="predicted"/>
<dbReference type="Gene3D" id="3.30.450.20">
    <property type="entry name" value="PAS domain"/>
    <property type="match status" value="2"/>
</dbReference>
<dbReference type="AlphaFoldDB" id="A0A8J3D742"/>
<dbReference type="PROSITE" id="PS50109">
    <property type="entry name" value="HIS_KIN"/>
    <property type="match status" value="1"/>
</dbReference>
<dbReference type="SMART" id="SM00065">
    <property type="entry name" value="GAF"/>
    <property type="match status" value="1"/>
</dbReference>
<dbReference type="GO" id="GO:0000156">
    <property type="term" value="F:phosphorelay response regulator activity"/>
    <property type="evidence" value="ECO:0007669"/>
    <property type="project" value="TreeGrafter"/>
</dbReference>
<dbReference type="Pfam" id="PF02518">
    <property type="entry name" value="HATPase_c"/>
    <property type="match status" value="1"/>
</dbReference>
<dbReference type="InterPro" id="IPR036097">
    <property type="entry name" value="HisK_dim/P_sf"/>
</dbReference>
<dbReference type="EC" id="2.7.13.3" evidence="2"/>
<gene>
    <name evidence="10" type="ORF">GCM10007390_41910</name>
</gene>
<dbReference type="InterPro" id="IPR035965">
    <property type="entry name" value="PAS-like_dom_sf"/>
</dbReference>
<keyword evidence="3" id="KW-0597">Phosphoprotein</keyword>
<dbReference type="InterPro" id="IPR004358">
    <property type="entry name" value="Sig_transdc_His_kin-like_C"/>
</dbReference>
<dbReference type="InterPro" id="IPR003661">
    <property type="entry name" value="HisK_dim/P_dom"/>
</dbReference>
<dbReference type="SUPFAM" id="SSF47384">
    <property type="entry name" value="Homodimeric domain of signal transducing histidine kinase"/>
    <property type="match status" value="1"/>
</dbReference>
<evidence type="ECO:0000256" key="4">
    <source>
        <dbReference type="ARBA" id="ARBA00022679"/>
    </source>
</evidence>
<keyword evidence="5" id="KW-0418">Kinase</keyword>
<dbReference type="Pfam" id="PF08448">
    <property type="entry name" value="PAS_4"/>
    <property type="match status" value="1"/>
</dbReference>
<keyword evidence="4" id="KW-0808">Transferase</keyword>
<dbReference type="InterPro" id="IPR003018">
    <property type="entry name" value="GAF"/>
</dbReference>
<dbReference type="InterPro" id="IPR000700">
    <property type="entry name" value="PAS-assoc_C"/>
</dbReference>
<dbReference type="InterPro" id="IPR005467">
    <property type="entry name" value="His_kinase_dom"/>
</dbReference>
<dbReference type="SMART" id="SM00388">
    <property type="entry name" value="HisKA"/>
    <property type="match status" value="1"/>
</dbReference>
<name>A0A8J3D742_9BACT</name>
<dbReference type="Gene3D" id="1.10.287.130">
    <property type="match status" value="1"/>
</dbReference>
<dbReference type="GO" id="GO:0016020">
    <property type="term" value="C:membrane"/>
    <property type="evidence" value="ECO:0007669"/>
    <property type="project" value="UniProtKB-SubCell"/>
</dbReference>
<dbReference type="InterPro" id="IPR003594">
    <property type="entry name" value="HATPase_dom"/>
</dbReference>
<evidence type="ECO:0000259" key="7">
    <source>
        <dbReference type="PROSITE" id="PS50109"/>
    </source>
</evidence>
<dbReference type="Gene3D" id="3.30.450.40">
    <property type="match status" value="1"/>
</dbReference>
<feature type="domain" description="PAS" evidence="8">
    <location>
        <begin position="343"/>
        <end position="414"/>
    </location>
</feature>
<dbReference type="SUPFAM" id="SSF55785">
    <property type="entry name" value="PYP-like sensor domain (PAS domain)"/>
    <property type="match status" value="2"/>
</dbReference>
<dbReference type="InterPro" id="IPR050351">
    <property type="entry name" value="BphY/WalK/GraS-like"/>
</dbReference>
<dbReference type="InterPro" id="IPR000014">
    <property type="entry name" value="PAS"/>
</dbReference>
<dbReference type="Pfam" id="PF00512">
    <property type="entry name" value="HisKA"/>
    <property type="match status" value="1"/>
</dbReference>
<dbReference type="InterPro" id="IPR029016">
    <property type="entry name" value="GAF-like_dom_sf"/>
</dbReference>
<evidence type="ECO:0000313" key="10">
    <source>
        <dbReference type="EMBL" id="GHB82397.1"/>
    </source>
</evidence>
<keyword evidence="6" id="KW-0472">Membrane</keyword>
<evidence type="ECO:0000256" key="5">
    <source>
        <dbReference type="ARBA" id="ARBA00022777"/>
    </source>
</evidence>
<organism evidence="10 11">
    <name type="scientific">Persicitalea jodogahamensis</name>
    <dbReference type="NCBI Taxonomy" id="402147"/>
    <lineage>
        <taxon>Bacteria</taxon>
        <taxon>Pseudomonadati</taxon>
        <taxon>Bacteroidota</taxon>
        <taxon>Cytophagia</taxon>
        <taxon>Cytophagales</taxon>
        <taxon>Spirosomataceae</taxon>
        <taxon>Persicitalea</taxon>
    </lineage>
</organism>
<sequence length="748" mass="83575">MSEYNKAGKPYMGEIDLPMNEMNDTSAQLDERKRIDALKKYNILDSLPEADYDAITQLASYICQTPVALISFVDEKRQWFKSHHGFDKIETSREVAFCAYNILDPSTPLVVEDARVDERFANNPLVTGDPHIVFYAGVPLVNTDGYALGSLCVIDQEKRQLTEEQLTALGLMSRQVVSLLELRKANNLLSASQEQSRVEGIEKDKTRAALADSEALFRMLIEEASVATCLFMGRELIIDIANQPMIDIWGKGRAVLGKPLSIALPELEGQPFLAILDEVFTSGVPYEAKSIPADLLVDGVLKTSYFDFTYTPLRNANGEVFAIMDMAVDVTSQVLLRQNLEASQQQLLRMFEQSPVGIAILNTDRHTFRMANPFYGKLVGRTPQELIGRPLLEALPELNGQGFDQLIDQVIESGEPYVANEVAAQLVRNQQLETIYVNFTYQPAREFDNAPITGVMVVAIDVTQQVLSRRNIELSELRYRNLSEELEERVAWRTQELVTANQDLLRSNDNLQQFAYVASHDLQEPLRKIQSFSSLLKNKLGSEMGPEGMDYLSRMSAAGERMSTLIKDLLAYSQISTRQQSYGEVALNTVVAEALNNLEWQIQERQARIMLSDLPVINGDASQLRQLFQNLLSNAVKFTPDGTTPQVVVNCDICDRTELPEEISPNSQSNQFCKISISDKGVGFDTRYLDRIFQVFQRLHGKNEFPGTGVGLAICQRVVENHGGGITASSVHNQGATFTVYLPIETAA</sequence>
<evidence type="ECO:0000313" key="11">
    <source>
        <dbReference type="Proteomes" id="UP000598271"/>
    </source>
</evidence>
<dbReference type="InterPro" id="IPR013656">
    <property type="entry name" value="PAS_4"/>
</dbReference>
<comment type="catalytic activity">
    <reaction evidence="1">
        <text>ATP + protein L-histidine = ADP + protein N-phospho-L-histidine.</text>
        <dbReference type="EC" id="2.7.13.3"/>
    </reaction>
</comment>
<evidence type="ECO:0000256" key="2">
    <source>
        <dbReference type="ARBA" id="ARBA00012438"/>
    </source>
</evidence>
<dbReference type="GO" id="GO:0030295">
    <property type="term" value="F:protein kinase activator activity"/>
    <property type="evidence" value="ECO:0007669"/>
    <property type="project" value="TreeGrafter"/>
</dbReference>
<evidence type="ECO:0000259" key="8">
    <source>
        <dbReference type="PROSITE" id="PS50112"/>
    </source>
</evidence>
<dbReference type="PROSITE" id="PS50113">
    <property type="entry name" value="PAC"/>
    <property type="match status" value="1"/>
</dbReference>
<dbReference type="CDD" id="cd00082">
    <property type="entry name" value="HisKA"/>
    <property type="match status" value="1"/>
</dbReference>
<evidence type="ECO:0000256" key="3">
    <source>
        <dbReference type="ARBA" id="ARBA00022553"/>
    </source>
</evidence>
<dbReference type="SMART" id="SM00091">
    <property type="entry name" value="PAS"/>
    <property type="match status" value="2"/>
</dbReference>
<dbReference type="PRINTS" id="PR00344">
    <property type="entry name" value="BCTRLSENSOR"/>
</dbReference>
<dbReference type="SUPFAM" id="SSF55874">
    <property type="entry name" value="ATPase domain of HSP90 chaperone/DNA topoisomerase II/histidine kinase"/>
    <property type="match status" value="1"/>
</dbReference>
<dbReference type="NCBIfam" id="TIGR00229">
    <property type="entry name" value="sensory_box"/>
    <property type="match status" value="1"/>
</dbReference>
<protein>
    <recommendedName>
        <fullName evidence="2">histidine kinase</fullName>
        <ecNumber evidence="2">2.7.13.3</ecNumber>
    </recommendedName>
</protein>
<dbReference type="SMART" id="SM00387">
    <property type="entry name" value="HATPase_c"/>
    <property type="match status" value="1"/>
</dbReference>
<keyword evidence="11" id="KW-1185">Reference proteome</keyword>
<dbReference type="EMBL" id="BMXF01000004">
    <property type="protein sequence ID" value="GHB82397.1"/>
    <property type="molecule type" value="Genomic_DNA"/>
</dbReference>
<dbReference type="FunFam" id="3.30.565.10:FF:000006">
    <property type="entry name" value="Sensor histidine kinase WalK"/>
    <property type="match status" value="1"/>
</dbReference>
<dbReference type="Gene3D" id="3.30.565.10">
    <property type="entry name" value="Histidine kinase-like ATPase, C-terminal domain"/>
    <property type="match status" value="1"/>
</dbReference>
<evidence type="ECO:0000259" key="9">
    <source>
        <dbReference type="PROSITE" id="PS50113"/>
    </source>
</evidence>
<dbReference type="PANTHER" id="PTHR42878">
    <property type="entry name" value="TWO-COMPONENT HISTIDINE KINASE"/>
    <property type="match status" value="1"/>
</dbReference>
<comment type="caution">
    <text evidence="10">The sequence shown here is derived from an EMBL/GenBank/DDBJ whole genome shotgun (WGS) entry which is preliminary data.</text>
</comment>
<dbReference type="PROSITE" id="PS50112">
    <property type="entry name" value="PAS"/>
    <property type="match status" value="1"/>
</dbReference>
<dbReference type="CDD" id="cd00130">
    <property type="entry name" value="PAS"/>
    <property type="match status" value="1"/>
</dbReference>
<dbReference type="SUPFAM" id="SSF55781">
    <property type="entry name" value="GAF domain-like"/>
    <property type="match status" value="1"/>
</dbReference>
<feature type="domain" description="PAC" evidence="9">
    <location>
        <begin position="284"/>
        <end position="342"/>
    </location>
</feature>
<dbReference type="InterPro" id="IPR036890">
    <property type="entry name" value="HATPase_C_sf"/>
</dbReference>
<evidence type="ECO:0000256" key="6">
    <source>
        <dbReference type="ARBA" id="ARBA00023136"/>
    </source>
</evidence>
<dbReference type="GO" id="GO:0000155">
    <property type="term" value="F:phosphorelay sensor kinase activity"/>
    <property type="evidence" value="ECO:0007669"/>
    <property type="project" value="InterPro"/>
</dbReference>
<dbReference type="Pfam" id="PF01590">
    <property type="entry name" value="GAF"/>
    <property type="match status" value="1"/>
</dbReference>
<feature type="domain" description="Histidine kinase" evidence="7">
    <location>
        <begin position="517"/>
        <end position="746"/>
    </location>
</feature>